<dbReference type="RefSeq" id="WP_006972778.1">
    <property type="nucleotide sequence ID" value="NZ_ABCS01000036.1"/>
</dbReference>
<dbReference type="STRING" id="391625.PPSIR1_23454"/>
<name>A6G7T3_9BACT</name>
<accession>A6G7T3</accession>
<evidence type="ECO:0000313" key="2">
    <source>
        <dbReference type="Proteomes" id="UP000005801"/>
    </source>
</evidence>
<dbReference type="SUPFAM" id="SSF89155">
    <property type="entry name" value="TorD-like"/>
    <property type="match status" value="1"/>
</dbReference>
<dbReference type="Pfam" id="PF02613">
    <property type="entry name" value="Nitrate_red_del"/>
    <property type="match status" value="1"/>
</dbReference>
<dbReference type="EMBL" id="ABCS01000036">
    <property type="protein sequence ID" value="EDM78026.1"/>
    <property type="molecule type" value="Genomic_DNA"/>
</dbReference>
<comment type="caution">
    <text evidence="1">The sequence shown here is derived from an EMBL/GenBank/DDBJ whole genome shotgun (WGS) entry which is preliminary data.</text>
</comment>
<dbReference type="eggNOG" id="COG3381">
    <property type="taxonomic scope" value="Bacteria"/>
</dbReference>
<reference evidence="1 2" key="1">
    <citation type="submission" date="2007-06" db="EMBL/GenBank/DDBJ databases">
        <authorList>
            <person name="Shimkets L."/>
            <person name="Ferriera S."/>
            <person name="Johnson J."/>
            <person name="Kravitz S."/>
            <person name="Beeson K."/>
            <person name="Sutton G."/>
            <person name="Rogers Y.-H."/>
            <person name="Friedman R."/>
            <person name="Frazier M."/>
            <person name="Venter J.C."/>
        </authorList>
    </citation>
    <scope>NUCLEOTIDE SEQUENCE [LARGE SCALE GENOMIC DNA]</scope>
    <source>
        <strain evidence="1 2">SIR-1</strain>
    </source>
</reference>
<dbReference type="Proteomes" id="UP000005801">
    <property type="component" value="Unassembled WGS sequence"/>
</dbReference>
<sequence length="348" mass="36530">MSELPSSAEAALARGRLYGVLARLLLRGLDADTLGQLRALDGWLLEAPDSAPDLDELAAAHHRVFQLELHPYAGVFTSLEARAGARDAELLAHFGRAGFRPRLDDVGADHLGVALACASFLSAALGEALEDGRPAVAAQLGRQLAALLDEGVLAHLPALVAAGEELRARDGAAGVALWVRALEAALELAAEHRHGLRLRLELPPARGPASLAGAKPPALDAPDTDLRAIVDYLLCPARAGLLLTRTDIAGLGRRHDLPRGFGARATTLLNLLRAAAEFGALAPVLDSLGELAARRRLTMVGWAERLELGRAIAPWLVALDTLAVTASAMGEGASWAEHALALDEQAPR</sequence>
<dbReference type="InterPro" id="IPR020945">
    <property type="entry name" value="DMSO/NO3_reduct_chaperone"/>
</dbReference>
<dbReference type="InterPro" id="IPR036411">
    <property type="entry name" value="TorD-like_sf"/>
</dbReference>
<gene>
    <name evidence="1" type="ORF">PPSIR1_23454</name>
</gene>
<keyword evidence="2" id="KW-1185">Reference proteome</keyword>
<proteinExistence type="predicted"/>
<evidence type="ECO:0000313" key="1">
    <source>
        <dbReference type="EMBL" id="EDM78026.1"/>
    </source>
</evidence>
<dbReference type="AlphaFoldDB" id="A6G7T3"/>
<organism evidence="1 2">
    <name type="scientific">Plesiocystis pacifica SIR-1</name>
    <dbReference type="NCBI Taxonomy" id="391625"/>
    <lineage>
        <taxon>Bacteria</taxon>
        <taxon>Pseudomonadati</taxon>
        <taxon>Myxococcota</taxon>
        <taxon>Polyangia</taxon>
        <taxon>Nannocystales</taxon>
        <taxon>Nannocystaceae</taxon>
        <taxon>Plesiocystis</taxon>
    </lineage>
</organism>
<protein>
    <submittedName>
        <fullName evidence="1">Uncharacterized protein</fullName>
    </submittedName>
</protein>